<feature type="domain" description="Protein kinase" evidence="2">
    <location>
        <begin position="112"/>
        <end position="493"/>
    </location>
</feature>
<feature type="region of interest" description="Disordered" evidence="1">
    <location>
        <begin position="1"/>
        <end position="148"/>
    </location>
</feature>
<protein>
    <recommendedName>
        <fullName evidence="2">Protein kinase domain-containing protein</fullName>
    </recommendedName>
</protein>
<feature type="compositionally biased region" description="Low complexity" evidence="1">
    <location>
        <begin position="566"/>
        <end position="576"/>
    </location>
</feature>
<feature type="compositionally biased region" description="Polar residues" evidence="1">
    <location>
        <begin position="285"/>
        <end position="302"/>
    </location>
</feature>
<name>A0A9Q8L821_PASFU</name>
<dbReference type="KEGG" id="ffu:CLAFUR5_01132"/>
<dbReference type="OMA" id="PENFVWH"/>
<dbReference type="InterPro" id="IPR000719">
    <property type="entry name" value="Prot_kinase_dom"/>
</dbReference>
<evidence type="ECO:0000259" key="2">
    <source>
        <dbReference type="PROSITE" id="PS50011"/>
    </source>
</evidence>
<dbReference type="GO" id="GO:0004672">
    <property type="term" value="F:protein kinase activity"/>
    <property type="evidence" value="ECO:0007669"/>
    <property type="project" value="InterPro"/>
</dbReference>
<evidence type="ECO:0000313" key="4">
    <source>
        <dbReference type="Proteomes" id="UP000756132"/>
    </source>
</evidence>
<reference evidence="3" key="2">
    <citation type="journal article" date="2022" name="Microb. Genom.">
        <title>A chromosome-scale genome assembly of the tomato pathogen Cladosporium fulvum reveals a compartmentalized genome architecture and the presence of a dispensable chromosome.</title>
        <authorList>
            <person name="Zaccaron A.Z."/>
            <person name="Chen L.H."/>
            <person name="Samaras A."/>
            <person name="Stergiopoulos I."/>
        </authorList>
    </citation>
    <scope>NUCLEOTIDE SEQUENCE</scope>
    <source>
        <strain evidence="3">Race5_Kim</strain>
    </source>
</reference>
<accession>A0A9Q8L821</accession>
<feature type="region of interest" description="Disordered" evidence="1">
    <location>
        <begin position="508"/>
        <end position="585"/>
    </location>
</feature>
<dbReference type="GeneID" id="71981010"/>
<dbReference type="GO" id="GO:0005524">
    <property type="term" value="F:ATP binding"/>
    <property type="evidence" value="ECO:0007669"/>
    <property type="project" value="InterPro"/>
</dbReference>
<dbReference type="Proteomes" id="UP000756132">
    <property type="component" value="Chromosome 1"/>
</dbReference>
<dbReference type="SUPFAM" id="SSF56112">
    <property type="entry name" value="Protein kinase-like (PK-like)"/>
    <property type="match status" value="1"/>
</dbReference>
<dbReference type="AlphaFoldDB" id="A0A9Q8L821"/>
<gene>
    <name evidence="3" type="ORF">CLAFUR5_01132</name>
</gene>
<dbReference type="OrthoDB" id="310217at2759"/>
<evidence type="ECO:0000256" key="1">
    <source>
        <dbReference type="SAM" id="MobiDB-lite"/>
    </source>
</evidence>
<evidence type="ECO:0000313" key="3">
    <source>
        <dbReference type="EMBL" id="UJO12620.1"/>
    </source>
</evidence>
<sequence length="608" mass="67811">MVRFEVPDASSSEDEKVETLPPKTSSPPGYRLGGMTFPPQRKGILKPPTASGQHYHKQQPAVEDPSSGSFRVPSTDSSPVSDNPSPSKDIAALGTLRPGDSPTAPGSPSPSSRPSPPLFSPQFGSSGARKNHKPDPFPLRGNQRDRIKKRVWRTGRGRHVLVRTVPEENGPSESEIRATKRLLSYPGLIRLLDHRGFQAEVYGEARSTKRPRETEWDFADLGTLQDTLDQERHEQGLPENFVWHVLQSLLKTALYLHTGIDFDADVQQESALLSPSIEDRALVQSPKNSSTTADADPTPSWNPIVHNQINPWNISFYSHDEKDPPGTPLYPHVKLGNLSRVTILPSLDHQATHEDFPPLPTALQTNFEAPEMAWKYQFGPAGTKSDLWSIAAVGVVIMGGVGGIARKRRVEIWDDVAGRYHGENPCSDEALFRETSRMIQVEKWRWTAADLNQRYPGKYSMELRCFLERLLTMVPQQRPDTLEAVVWASNYYVHWLRSVNAPQNPAAETGVHVDELEEDSDTQHRVDVGNRVGGTTPMRTPSPERVPYSKRAPLDPRTEQVELPNLDAEAASYSSSEDLELGPPAHLLRELELKKKLQHKSQTASSRE</sequence>
<dbReference type="PROSITE" id="PS50011">
    <property type="entry name" value="PROTEIN_KINASE_DOM"/>
    <property type="match status" value="1"/>
</dbReference>
<dbReference type="EMBL" id="CP090163">
    <property type="protein sequence ID" value="UJO12620.1"/>
    <property type="molecule type" value="Genomic_DNA"/>
</dbReference>
<organism evidence="3 4">
    <name type="scientific">Passalora fulva</name>
    <name type="common">Tomato leaf mold</name>
    <name type="synonym">Cladosporium fulvum</name>
    <dbReference type="NCBI Taxonomy" id="5499"/>
    <lineage>
        <taxon>Eukaryota</taxon>
        <taxon>Fungi</taxon>
        <taxon>Dikarya</taxon>
        <taxon>Ascomycota</taxon>
        <taxon>Pezizomycotina</taxon>
        <taxon>Dothideomycetes</taxon>
        <taxon>Dothideomycetidae</taxon>
        <taxon>Mycosphaerellales</taxon>
        <taxon>Mycosphaerellaceae</taxon>
        <taxon>Fulvia</taxon>
    </lineage>
</organism>
<feature type="compositionally biased region" description="Low complexity" evidence="1">
    <location>
        <begin position="72"/>
        <end position="87"/>
    </location>
</feature>
<feature type="compositionally biased region" description="Pro residues" evidence="1">
    <location>
        <begin position="105"/>
        <end position="119"/>
    </location>
</feature>
<dbReference type="RefSeq" id="XP_047756986.1">
    <property type="nucleotide sequence ID" value="XM_047900280.1"/>
</dbReference>
<feature type="region of interest" description="Disordered" evidence="1">
    <location>
        <begin position="282"/>
        <end position="302"/>
    </location>
</feature>
<proteinExistence type="predicted"/>
<dbReference type="Gene3D" id="1.10.510.10">
    <property type="entry name" value="Transferase(Phosphotransferase) domain 1"/>
    <property type="match status" value="1"/>
</dbReference>
<keyword evidence="4" id="KW-1185">Reference proteome</keyword>
<dbReference type="InterPro" id="IPR011009">
    <property type="entry name" value="Kinase-like_dom_sf"/>
</dbReference>
<reference evidence="3" key="1">
    <citation type="submission" date="2021-12" db="EMBL/GenBank/DDBJ databases">
        <authorList>
            <person name="Zaccaron A."/>
            <person name="Stergiopoulos I."/>
        </authorList>
    </citation>
    <scope>NUCLEOTIDE SEQUENCE</scope>
    <source>
        <strain evidence="3">Race5_Kim</strain>
    </source>
</reference>